<protein>
    <recommendedName>
        <fullName evidence="4">DUF4440 domain-containing protein</fullName>
    </recommendedName>
</protein>
<dbReference type="STRING" id="1777144.AWB83_06306"/>
<evidence type="ECO:0000256" key="1">
    <source>
        <dbReference type="SAM" id="MobiDB-lite"/>
    </source>
</evidence>
<comment type="caution">
    <text evidence="2">The sequence shown here is derived from an EMBL/GenBank/DDBJ whole genome shotgun (WGS) entry which is preliminary data.</text>
</comment>
<accession>A0A158E4I0</accession>
<dbReference type="Pfam" id="PF11533">
    <property type="entry name" value="AtzH-like"/>
    <property type="match status" value="1"/>
</dbReference>
<feature type="region of interest" description="Disordered" evidence="1">
    <location>
        <begin position="145"/>
        <end position="170"/>
    </location>
</feature>
<evidence type="ECO:0000313" key="2">
    <source>
        <dbReference type="EMBL" id="SAL00827.1"/>
    </source>
</evidence>
<keyword evidence="3" id="KW-1185">Reference proteome</keyword>
<dbReference type="Proteomes" id="UP000054978">
    <property type="component" value="Unassembled WGS sequence"/>
</dbReference>
<evidence type="ECO:0008006" key="4">
    <source>
        <dbReference type="Google" id="ProtNLM"/>
    </source>
</evidence>
<proteinExistence type="predicted"/>
<feature type="compositionally biased region" description="Basic and acidic residues" evidence="1">
    <location>
        <begin position="154"/>
        <end position="170"/>
    </location>
</feature>
<sequence>MNEIDRPDVLAEVDAAFDAYEKALVTNDVAMLDALFFDSPHTVRYGATENLYGCEAIRAFRAARPGKGLARTVTARVVTTYGDAFAVTHIEFRREGEPRIGRQSQTWVKMPEGWRVVSAHVSWIHCRDAPTDVCGAGRGPLRRRRRLPQYRPGLADHRRGRTERGAKMRS</sequence>
<gene>
    <name evidence="2" type="ORF">AWB83_06306</name>
</gene>
<dbReference type="InterPro" id="IPR024507">
    <property type="entry name" value="AtzH-like"/>
</dbReference>
<dbReference type="SUPFAM" id="SSF54427">
    <property type="entry name" value="NTF2-like"/>
    <property type="match status" value="1"/>
</dbReference>
<organism evidence="2 3">
    <name type="scientific">Caballeronia ptereochthonis</name>
    <dbReference type="NCBI Taxonomy" id="1777144"/>
    <lineage>
        <taxon>Bacteria</taxon>
        <taxon>Pseudomonadati</taxon>
        <taxon>Pseudomonadota</taxon>
        <taxon>Betaproteobacteria</taxon>
        <taxon>Burkholderiales</taxon>
        <taxon>Burkholderiaceae</taxon>
        <taxon>Caballeronia</taxon>
    </lineage>
</organism>
<dbReference type="AlphaFoldDB" id="A0A158E4I0"/>
<dbReference type="Gene3D" id="3.10.450.50">
    <property type="match status" value="1"/>
</dbReference>
<dbReference type="NCBIfam" id="NF033625">
    <property type="entry name" value="HpxZ"/>
    <property type="match status" value="1"/>
</dbReference>
<dbReference type="EMBL" id="FCOB02000044">
    <property type="protein sequence ID" value="SAL00827.1"/>
    <property type="molecule type" value="Genomic_DNA"/>
</dbReference>
<evidence type="ECO:0000313" key="3">
    <source>
        <dbReference type="Proteomes" id="UP000054978"/>
    </source>
</evidence>
<reference evidence="2" key="1">
    <citation type="submission" date="2016-01" db="EMBL/GenBank/DDBJ databases">
        <authorList>
            <person name="Peeters C."/>
        </authorList>
    </citation>
    <scope>NUCLEOTIDE SEQUENCE [LARGE SCALE GENOMIC DNA]</scope>
    <source>
        <strain evidence="2">LMG 29326</strain>
    </source>
</reference>
<name>A0A158E4I0_9BURK</name>
<dbReference type="InterPro" id="IPR032710">
    <property type="entry name" value="NTF2-like_dom_sf"/>
</dbReference>